<reference evidence="2" key="1">
    <citation type="submission" date="2009-09" db="EMBL/GenBank/DDBJ databases">
        <title>The complete chromosome of Desulfohalobium retbaense DSM 5692.</title>
        <authorList>
            <consortium name="US DOE Joint Genome Institute (JGI-PGF)"/>
            <person name="Lucas S."/>
            <person name="Copeland A."/>
            <person name="Lapidus A."/>
            <person name="Glavina del Rio T."/>
            <person name="Dalin E."/>
            <person name="Tice H."/>
            <person name="Bruce D."/>
            <person name="Goodwin L."/>
            <person name="Pitluck S."/>
            <person name="Kyrpides N."/>
            <person name="Mavromatis K."/>
            <person name="Ivanova N."/>
            <person name="Mikhailova N."/>
            <person name="Munk A.C."/>
            <person name="Brettin T."/>
            <person name="Detter J.C."/>
            <person name="Han C."/>
            <person name="Tapia R."/>
            <person name="Larimer F."/>
            <person name="Land M."/>
            <person name="Hauser L."/>
            <person name="Markowitz V."/>
            <person name="Cheng J.-F."/>
            <person name="Hugenholtz P."/>
            <person name="Woyke T."/>
            <person name="Wu D."/>
            <person name="Spring S."/>
            <person name="Klenk H.-P."/>
            <person name="Eisen J.A."/>
        </authorList>
    </citation>
    <scope>NUCLEOTIDE SEQUENCE [LARGE SCALE GENOMIC DNA]</scope>
    <source>
        <strain evidence="2">DSM 5692</strain>
    </source>
</reference>
<proteinExistence type="predicted"/>
<dbReference type="Proteomes" id="UP000001052">
    <property type="component" value="Chromosome"/>
</dbReference>
<dbReference type="OrthoDB" id="9793997at2"/>
<dbReference type="STRING" id="485915.Dret_2004"/>
<dbReference type="RefSeq" id="WP_015752430.1">
    <property type="nucleotide sequence ID" value="NC_013223.1"/>
</dbReference>
<dbReference type="EMBL" id="CP001734">
    <property type="protein sequence ID" value="ACV69288.1"/>
    <property type="molecule type" value="Genomic_DNA"/>
</dbReference>
<accession>C8X4R5</accession>
<dbReference type="GO" id="GO:0006310">
    <property type="term" value="P:DNA recombination"/>
    <property type="evidence" value="ECO:0007669"/>
    <property type="project" value="InterPro"/>
</dbReference>
<evidence type="ECO:0000313" key="1">
    <source>
        <dbReference type="EMBL" id="ACV69288.1"/>
    </source>
</evidence>
<dbReference type="InterPro" id="IPR007476">
    <property type="entry name" value="RdgC"/>
</dbReference>
<reference evidence="1 2" key="2">
    <citation type="journal article" date="2010" name="Stand. Genomic Sci.">
        <title>Complete genome sequence of Desulfohalobium retbaense type strain (HR(100)).</title>
        <authorList>
            <person name="Spring S."/>
            <person name="Nolan M."/>
            <person name="Lapidus A."/>
            <person name="Glavina Del Rio T."/>
            <person name="Copeland A."/>
            <person name="Tice H."/>
            <person name="Cheng J.F."/>
            <person name="Lucas S."/>
            <person name="Land M."/>
            <person name="Chen F."/>
            <person name="Bruce D."/>
            <person name="Goodwin L."/>
            <person name="Pitluck S."/>
            <person name="Ivanova N."/>
            <person name="Mavromatis K."/>
            <person name="Mikhailova N."/>
            <person name="Pati A."/>
            <person name="Chen A."/>
            <person name="Palaniappan K."/>
            <person name="Hauser L."/>
            <person name="Chang Y.J."/>
            <person name="Jeffries C.D."/>
            <person name="Munk C."/>
            <person name="Kiss H."/>
            <person name="Chain P."/>
            <person name="Han C."/>
            <person name="Brettin T."/>
            <person name="Detter J.C."/>
            <person name="Schuler E."/>
            <person name="Goker M."/>
            <person name="Rohde M."/>
            <person name="Bristow J."/>
            <person name="Eisen J.A."/>
            <person name="Markowitz V."/>
            <person name="Hugenholtz P."/>
            <person name="Kyrpides N.C."/>
            <person name="Klenk H.P."/>
        </authorList>
    </citation>
    <scope>NUCLEOTIDE SEQUENCE [LARGE SCALE GENOMIC DNA]</scope>
    <source>
        <strain evidence="1 2">DSM 5692</strain>
    </source>
</reference>
<dbReference type="AlphaFoldDB" id="C8X4R5"/>
<protein>
    <submittedName>
        <fullName evidence="1">Uncharacterized protein</fullName>
    </submittedName>
</protein>
<dbReference type="eggNOG" id="COG2974">
    <property type="taxonomic scope" value="Bacteria"/>
</dbReference>
<organism evidence="1 2">
    <name type="scientific">Desulfohalobium retbaense (strain ATCC 49708 / DSM 5692 / JCM 16813 / HR100)</name>
    <dbReference type="NCBI Taxonomy" id="485915"/>
    <lineage>
        <taxon>Bacteria</taxon>
        <taxon>Pseudomonadati</taxon>
        <taxon>Thermodesulfobacteriota</taxon>
        <taxon>Desulfovibrionia</taxon>
        <taxon>Desulfovibrionales</taxon>
        <taxon>Desulfohalobiaceae</taxon>
        <taxon>Desulfohalobium</taxon>
    </lineage>
</organism>
<name>C8X4R5_DESRD</name>
<keyword evidence="2" id="KW-1185">Reference proteome</keyword>
<dbReference type="KEGG" id="drt:Dret_2004"/>
<dbReference type="Pfam" id="PF04381">
    <property type="entry name" value="RdgC"/>
    <property type="match status" value="1"/>
</dbReference>
<dbReference type="HOGENOM" id="CLU_114462_0_0_7"/>
<sequence length="204" mass="23780">MAFLSASSSFTRYRITDTVPQTTWGEIDDRLKRFAFQDIDNTADERSFGWVCFDNMLDNEWHTAPPHKGDYLTFKLRLDTRRIPAAVLKKHYTLDLEELTARAREQGQKYVTRDQKKELKEQVRLKLLARTLPIPATFDVVWNIGTNRIYLGSTQAKIQDMFEDLFTQTFELHLEPQSPYFLARNVLGAKDRAKLDDYEPGALI</sequence>
<gene>
    <name evidence="1" type="ordered locus">Dret_2004</name>
</gene>
<evidence type="ECO:0000313" key="2">
    <source>
        <dbReference type="Proteomes" id="UP000001052"/>
    </source>
</evidence>